<dbReference type="Proteomes" id="UP000276133">
    <property type="component" value="Unassembled WGS sequence"/>
</dbReference>
<protein>
    <submittedName>
        <fullName evidence="1">Uncharacterized protein</fullName>
    </submittedName>
</protein>
<keyword evidence="2" id="KW-1185">Reference proteome</keyword>
<name>A0A3M7S7M9_BRAPC</name>
<dbReference type="AlphaFoldDB" id="A0A3M7S7M9"/>
<gene>
    <name evidence="1" type="ORF">BpHYR1_042915</name>
</gene>
<comment type="caution">
    <text evidence="1">The sequence shown here is derived from an EMBL/GenBank/DDBJ whole genome shotgun (WGS) entry which is preliminary data.</text>
</comment>
<reference evidence="1 2" key="1">
    <citation type="journal article" date="2018" name="Sci. Rep.">
        <title>Genomic signatures of local adaptation to the degree of environmental predictability in rotifers.</title>
        <authorList>
            <person name="Franch-Gras L."/>
            <person name="Hahn C."/>
            <person name="Garcia-Roger E.M."/>
            <person name="Carmona M.J."/>
            <person name="Serra M."/>
            <person name="Gomez A."/>
        </authorList>
    </citation>
    <scope>NUCLEOTIDE SEQUENCE [LARGE SCALE GENOMIC DNA]</scope>
    <source>
        <strain evidence="1">HYR1</strain>
    </source>
</reference>
<evidence type="ECO:0000313" key="2">
    <source>
        <dbReference type="Proteomes" id="UP000276133"/>
    </source>
</evidence>
<organism evidence="1 2">
    <name type="scientific">Brachionus plicatilis</name>
    <name type="common">Marine rotifer</name>
    <name type="synonym">Brachionus muelleri</name>
    <dbReference type="NCBI Taxonomy" id="10195"/>
    <lineage>
        <taxon>Eukaryota</taxon>
        <taxon>Metazoa</taxon>
        <taxon>Spiralia</taxon>
        <taxon>Gnathifera</taxon>
        <taxon>Rotifera</taxon>
        <taxon>Eurotatoria</taxon>
        <taxon>Monogononta</taxon>
        <taxon>Pseudotrocha</taxon>
        <taxon>Ploima</taxon>
        <taxon>Brachionidae</taxon>
        <taxon>Brachionus</taxon>
    </lineage>
</organism>
<dbReference type="EMBL" id="REGN01001892">
    <property type="protein sequence ID" value="RNA31834.1"/>
    <property type="molecule type" value="Genomic_DNA"/>
</dbReference>
<feature type="non-terminal residue" evidence="1">
    <location>
        <position position="1"/>
    </location>
</feature>
<evidence type="ECO:0000313" key="1">
    <source>
        <dbReference type="EMBL" id="RNA31834.1"/>
    </source>
</evidence>
<proteinExistence type="predicted"/>
<accession>A0A3M7S7M9</accession>
<sequence>LLFKIHQNTYLWKNFFVENTCHSNLLFVLGMVLENTVLFVARINVASGRLNPKALQRVLVLAGQQPFKACQMFALVDNVQISEACLAFFHFAHVNFIDARVGELDPAASAGVLAEQGGLNGKALAFHVERQWLWQRIEDTLALLAWGKRQTNGLFGIGLDEAGCRRDQHHFGPRVRVATALLDLKLQRVVLLVYDVDGLGGSAAH</sequence>